<name>A0A7R8VU39_TIMDO</name>
<comment type="function">
    <text evidence="7">Putative phospholipase.</text>
</comment>
<dbReference type="EMBL" id="OA572578">
    <property type="protein sequence ID" value="CAD7204538.1"/>
    <property type="molecule type" value="Genomic_DNA"/>
</dbReference>
<evidence type="ECO:0000256" key="4">
    <source>
        <dbReference type="ARBA" id="ARBA00022963"/>
    </source>
</evidence>
<dbReference type="GO" id="GO:0009395">
    <property type="term" value="P:phospholipid catabolic process"/>
    <property type="evidence" value="ECO:0007669"/>
    <property type="project" value="TreeGrafter"/>
</dbReference>
<evidence type="ECO:0000256" key="5">
    <source>
        <dbReference type="ARBA" id="ARBA00023098"/>
    </source>
</evidence>
<dbReference type="Gene3D" id="3.60.60.30">
    <property type="match status" value="1"/>
</dbReference>
<comment type="similarity">
    <text evidence="1 7">Belongs to the phospholipase B-like family.</text>
</comment>
<evidence type="ECO:0000313" key="8">
    <source>
        <dbReference type="EMBL" id="CAD7204538.1"/>
    </source>
</evidence>
<sequence>MPVQSFSIIFGASVLLCVTYASADSVRFAYVTTADGEYEVSFSDAGSMREMQGEVEWTATLKFENTVNLTGWAVLELETDDRYSDEVQAYSAGFLEGFTTADVIYMHWYNTMNGFCEGRTEACRSVQDHLDKNRGWVDQMVVDYSDHQPYWHQASVGAVTQSDA</sequence>
<keyword evidence="5 7" id="KW-0443">Lipid metabolism</keyword>
<keyword evidence="2 7" id="KW-0732">Signal</keyword>
<keyword evidence="6" id="KW-0325">Glycoprotein</keyword>
<dbReference type="PANTHER" id="PTHR12370">
    <property type="entry name" value="PHOSPHOLIPASE B-RELATED"/>
    <property type="match status" value="1"/>
</dbReference>
<protein>
    <recommendedName>
        <fullName evidence="7">Phospholipase B-like</fullName>
        <ecNumber evidence="7">3.1.1.-</ecNumber>
    </recommendedName>
</protein>
<dbReference type="GO" id="GO:0004620">
    <property type="term" value="F:phospholipase activity"/>
    <property type="evidence" value="ECO:0007669"/>
    <property type="project" value="InterPro"/>
</dbReference>
<dbReference type="AlphaFoldDB" id="A0A7R8VU39"/>
<reference evidence="8" key="1">
    <citation type="submission" date="2020-11" db="EMBL/GenBank/DDBJ databases">
        <authorList>
            <person name="Tran Van P."/>
        </authorList>
    </citation>
    <scope>NUCLEOTIDE SEQUENCE</scope>
</reference>
<evidence type="ECO:0000256" key="1">
    <source>
        <dbReference type="ARBA" id="ARBA00007835"/>
    </source>
</evidence>
<keyword evidence="4 7" id="KW-0442">Lipid degradation</keyword>
<evidence type="ECO:0000256" key="7">
    <source>
        <dbReference type="RuleBase" id="RU364138"/>
    </source>
</evidence>
<organism evidence="8">
    <name type="scientific">Timema douglasi</name>
    <name type="common">Walking stick</name>
    <dbReference type="NCBI Taxonomy" id="61478"/>
    <lineage>
        <taxon>Eukaryota</taxon>
        <taxon>Metazoa</taxon>
        <taxon>Ecdysozoa</taxon>
        <taxon>Arthropoda</taxon>
        <taxon>Hexapoda</taxon>
        <taxon>Insecta</taxon>
        <taxon>Pterygota</taxon>
        <taxon>Neoptera</taxon>
        <taxon>Polyneoptera</taxon>
        <taxon>Phasmatodea</taxon>
        <taxon>Timematodea</taxon>
        <taxon>Timematoidea</taxon>
        <taxon>Timematidae</taxon>
        <taxon>Timema</taxon>
    </lineage>
</organism>
<dbReference type="Pfam" id="PF04916">
    <property type="entry name" value="Phospholip_B"/>
    <property type="match status" value="1"/>
</dbReference>
<keyword evidence="3 7" id="KW-0378">Hydrolase</keyword>
<proteinExistence type="inferred from homology"/>
<dbReference type="GO" id="GO:0005576">
    <property type="term" value="C:extracellular region"/>
    <property type="evidence" value="ECO:0007669"/>
    <property type="project" value="TreeGrafter"/>
</dbReference>
<dbReference type="EC" id="3.1.1.-" evidence="7"/>
<dbReference type="InterPro" id="IPR007000">
    <property type="entry name" value="PLipase_B-like"/>
</dbReference>
<evidence type="ECO:0000256" key="6">
    <source>
        <dbReference type="ARBA" id="ARBA00023180"/>
    </source>
</evidence>
<accession>A0A7R8VU39</accession>
<evidence type="ECO:0000256" key="3">
    <source>
        <dbReference type="ARBA" id="ARBA00022801"/>
    </source>
</evidence>
<gene>
    <name evidence="8" type="ORF">TDIB3V08_LOCUS10695</name>
</gene>
<feature type="signal peptide" evidence="7">
    <location>
        <begin position="1"/>
        <end position="23"/>
    </location>
</feature>
<feature type="chain" id="PRO_5031597314" description="Phospholipase B-like" evidence="7">
    <location>
        <begin position="24"/>
        <end position="164"/>
    </location>
</feature>
<dbReference type="PANTHER" id="PTHR12370:SF3">
    <property type="entry name" value="PHOSPHOLIPASE B-LIKE 2-RELATED"/>
    <property type="match status" value="1"/>
</dbReference>
<evidence type="ECO:0000256" key="2">
    <source>
        <dbReference type="ARBA" id="ARBA00022729"/>
    </source>
</evidence>